<dbReference type="EMBL" id="JAIVGD010000001">
    <property type="protein sequence ID" value="KAH0781195.1"/>
    <property type="molecule type" value="Genomic_DNA"/>
</dbReference>
<reference evidence="1 2" key="1">
    <citation type="journal article" date="2021" name="bioRxiv">
        <title>Chromosome-scale and haplotype-resolved genome assembly of a tetraploid potato cultivar.</title>
        <authorList>
            <person name="Sun H."/>
            <person name="Jiao W.-B."/>
            <person name="Krause K."/>
            <person name="Campoy J.A."/>
            <person name="Goel M."/>
            <person name="Folz-Donahue K."/>
            <person name="Kukat C."/>
            <person name="Huettel B."/>
            <person name="Schneeberger K."/>
        </authorList>
    </citation>
    <scope>NUCLEOTIDE SEQUENCE [LARGE SCALE GENOMIC DNA]</scope>
    <source>
        <strain evidence="1">SolTubOtavaFocal</strain>
        <tissue evidence="1">Leaves</tissue>
    </source>
</reference>
<keyword evidence="2" id="KW-1185">Reference proteome</keyword>
<gene>
    <name evidence="1" type="ORF">KY290_000793</name>
</gene>
<name>A0ABQ7WKD5_SOLTU</name>
<comment type="caution">
    <text evidence="1">The sequence shown here is derived from an EMBL/GenBank/DDBJ whole genome shotgun (WGS) entry which is preliminary data.</text>
</comment>
<evidence type="ECO:0000313" key="2">
    <source>
        <dbReference type="Proteomes" id="UP000826656"/>
    </source>
</evidence>
<protein>
    <submittedName>
        <fullName evidence="1">Uncharacterized protein</fullName>
    </submittedName>
</protein>
<sequence length="174" mass="20039">MKEPSEVKGRTFKTWKVRDVSINIFCSLKFNKFGRVLPVITVNGYSRSVIIIPENKANEGWLGIVNCIECFINRGPLKHGYAPVPRALKPQVLRGEDSYKEALQKNRWSAQEPIIFNEQKILKASSSHNEKDLLNICLIGSFPELDEILNILYEWHTVSVRVPFERGCRTYSSW</sequence>
<organism evidence="1 2">
    <name type="scientific">Solanum tuberosum</name>
    <name type="common">Potato</name>
    <dbReference type="NCBI Taxonomy" id="4113"/>
    <lineage>
        <taxon>Eukaryota</taxon>
        <taxon>Viridiplantae</taxon>
        <taxon>Streptophyta</taxon>
        <taxon>Embryophyta</taxon>
        <taxon>Tracheophyta</taxon>
        <taxon>Spermatophyta</taxon>
        <taxon>Magnoliopsida</taxon>
        <taxon>eudicotyledons</taxon>
        <taxon>Gunneridae</taxon>
        <taxon>Pentapetalae</taxon>
        <taxon>asterids</taxon>
        <taxon>lamiids</taxon>
        <taxon>Solanales</taxon>
        <taxon>Solanaceae</taxon>
        <taxon>Solanoideae</taxon>
        <taxon>Solaneae</taxon>
        <taxon>Solanum</taxon>
    </lineage>
</organism>
<evidence type="ECO:0000313" key="1">
    <source>
        <dbReference type="EMBL" id="KAH0781195.1"/>
    </source>
</evidence>
<accession>A0ABQ7WKD5</accession>
<dbReference type="Proteomes" id="UP000826656">
    <property type="component" value="Unassembled WGS sequence"/>
</dbReference>
<proteinExistence type="predicted"/>